<dbReference type="PANTHER" id="PTHR30474:SF2">
    <property type="entry name" value="PEPTIDOGLYCAN GLYCOSYLTRANSFERASE FTSW-RELATED"/>
    <property type="match status" value="1"/>
</dbReference>
<evidence type="ECO:0000256" key="9">
    <source>
        <dbReference type="ARBA" id="ARBA00032370"/>
    </source>
</evidence>
<feature type="transmembrane region" description="Helical" evidence="16">
    <location>
        <begin position="269"/>
        <end position="291"/>
    </location>
</feature>
<feature type="transmembrane region" description="Helical" evidence="16">
    <location>
        <begin position="6"/>
        <end position="27"/>
    </location>
</feature>
<evidence type="ECO:0000256" key="12">
    <source>
        <dbReference type="ARBA" id="ARBA00041185"/>
    </source>
</evidence>
<dbReference type="FunCoup" id="B4D1Z6">
    <property type="interactions" value="172"/>
</dbReference>
<sequence precursor="true">MNAQRTSVYLLVVTVICLIVLGIVMLSSTSAYAPESHGSAVFLLKRQLVWLGIGIVVCAIAAMLDYHLLQKTWWIWFVLSIFLLSLCFVPHICHRINGSRRWINIGVTFQPSEFAKLAAIVAVAWWFARDETYARQFWRGYVAPLIGAGILMALIAPEVDMGTTALIGTTTFLLMFIAGTRLFYLVPTIASGFAALIFVALKMPQRWGRMMAFMYPDKYPTEAYQTVQGLIALGSGGVDGLGLGNGRQKMMYLPFAHTDFIFPVVGEELGLRVTLAVVFTYIVFILCGAIISMRARDRFGMLLGFGVVVIIALQAAVNIGVTTALLPNKGLPLPFISYGGSNLVFCLLGVGILINIYRQGLNEQDDKNNSVALRARTRNARRVVRI</sequence>
<dbReference type="AlphaFoldDB" id="B4D1Z6"/>
<keyword evidence="8 16" id="KW-0472">Membrane</keyword>
<evidence type="ECO:0000256" key="4">
    <source>
        <dbReference type="ARBA" id="ARBA00022692"/>
    </source>
</evidence>
<comment type="subcellular location">
    <subcellularLocation>
        <location evidence="1">Membrane</location>
        <topology evidence="1">Multi-pass membrane protein</topology>
    </subcellularLocation>
</comment>
<dbReference type="EC" id="2.4.99.28" evidence="14"/>
<evidence type="ECO:0000256" key="7">
    <source>
        <dbReference type="ARBA" id="ARBA00022989"/>
    </source>
</evidence>
<evidence type="ECO:0000256" key="11">
    <source>
        <dbReference type="ARBA" id="ARBA00038053"/>
    </source>
</evidence>
<evidence type="ECO:0000256" key="15">
    <source>
        <dbReference type="ARBA" id="ARBA00049902"/>
    </source>
</evidence>
<evidence type="ECO:0000313" key="17">
    <source>
        <dbReference type="EMBL" id="EDY19758.1"/>
    </source>
</evidence>
<name>B4D1Z6_9BACT</name>
<reference evidence="17 18" key="1">
    <citation type="journal article" date="2011" name="J. Bacteriol.">
        <title>Genome sequence of Chthoniobacter flavus Ellin428, an aerobic heterotrophic soil bacterium.</title>
        <authorList>
            <person name="Kant R."/>
            <person name="van Passel M.W."/>
            <person name="Palva A."/>
            <person name="Lucas S."/>
            <person name="Lapidus A."/>
            <person name="Glavina Del Rio T."/>
            <person name="Dalin E."/>
            <person name="Tice H."/>
            <person name="Bruce D."/>
            <person name="Goodwin L."/>
            <person name="Pitluck S."/>
            <person name="Larimer F.W."/>
            <person name="Land M.L."/>
            <person name="Hauser L."/>
            <person name="Sangwan P."/>
            <person name="de Vos W.M."/>
            <person name="Janssen P.H."/>
            <person name="Smidt H."/>
        </authorList>
    </citation>
    <scope>NUCLEOTIDE SEQUENCE [LARGE SCALE GENOMIC DNA]</scope>
    <source>
        <strain evidence="17 18">Ellin428</strain>
    </source>
</reference>
<accession>B4D1Z6</accession>
<gene>
    <name evidence="17" type="ORF">CfE428DRAFT_2934</name>
</gene>
<evidence type="ECO:0000256" key="6">
    <source>
        <dbReference type="ARBA" id="ARBA00022984"/>
    </source>
</evidence>
<keyword evidence="2" id="KW-0328">Glycosyltransferase</keyword>
<dbReference type="PANTHER" id="PTHR30474">
    <property type="entry name" value="CELL CYCLE PROTEIN"/>
    <property type="match status" value="1"/>
</dbReference>
<dbReference type="eggNOG" id="COG0772">
    <property type="taxonomic scope" value="Bacteria"/>
</dbReference>
<keyword evidence="6" id="KW-0573">Peptidoglycan synthesis</keyword>
<dbReference type="GO" id="GO:0015648">
    <property type="term" value="F:lipid-linked peptidoglycan transporter activity"/>
    <property type="evidence" value="ECO:0007669"/>
    <property type="project" value="TreeGrafter"/>
</dbReference>
<protein>
    <recommendedName>
        <fullName evidence="12">Probable peptidoglycan glycosyltransferase FtsW</fullName>
        <ecNumber evidence="14">2.4.99.28</ecNumber>
    </recommendedName>
    <alternativeName>
        <fullName evidence="13">Cell division protein FtsW</fullName>
    </alternativeName>
    <alternativeName>
        <fullName evidence="10">Cell wall polymerase</fullName>
    </alternativeName>
    <alternativeName>
        <fullName evidence="9">Peptidoglycan polymerase</fullName>
    </alternativeName>
</protein>
<dbReference type="GO" id="GO:0005886">
    <property type="term" value="C:plasma membrane"/>
    <property type="evidence" value="ECO:0007669"/>
    <property type="project" value="TreeGrafter"/>
</dbReference>
<dbReference type="Pfam" id="PF01098">
    <property type="entry name" value="FTSW_RODA_SPOVE"/>
    <property type="match status" value="1"/>
</dbReference>
<dbReference type="GO" id="GO:0008360">
    <property type="term" value="P:regulation of cell shape"/>
    <property type="evidence" value="ECO:0007669"/>
    <property type="project" value="UniProtKB-KW"/>
</dbReference>
<feature type="transmembrane region" description="Helical" evidence="16">
    <location>
        <begin position="140"/>
        <end position="159"/>
    </location>
</feature>
<dbReference type="InParanoid" id="B4D1Z6"/>
<evidence type="ECO:0000256" key="2">
    <source>
        <dbReference type="ARBA" id="ARBA00022676"/>
    </source>
</evidence>
<keyword evidence="4 16" id="KW-0812">Transmembrane</keyword>
<feature type="transmembrane region" description="Helical" evidence="16">
    <location>
        <begin position="303"/>
        <end position="326"/>
    </location>
</feature>
<evidence type="ECO:0000256" key="5">
    <source>
        <dbReference type="ARBA" id="ARBA00022960"/>
    </source>
</evidence>
<dbReference type="GO" id="GO:0008955">
    <property type="term" value="F:peptidoglycan glycosyltransferase activity"/>
    <property type="evidence" value="ECO:0007669"/>
    <property type="project" value="UniProtKB-EC"/>
</dbReference>
<dbReference type="GO" id="GO:0009252">
    <property type="term" value="P:peptidoglycan biosynthetic process"/>
    <property type="evidence" value="ECO:0007669"/>
    <property type="project" value="UniProtKB-KW"/>
</dbReference>
<feature type="transmembrane region" description="Helical" evidence="16">
    <location>
        <begin position="48"/>
        <end position="67"/>
    </location>
</feature>
<proteinExistence type="inferred from homology"/>
<evidence type="ECO:0000256" key="14">
    <source>
        <dbReference type="ARBA" id="ARBA00044770"/>
    </source>
</evidence>
<evidence type="ECO:0000256" key="8">
    <source>
        <dbReference type="ARBA" id="ARBA00023136"/>
    </source>
</evidence>
<organism evidence="17 18">
    <name type="scientific">Chthoniobacter flavus Ellin428</name>
    <dbReference type="NCBI Taxonomy" id="497964"/>
    <lineage>
        <taxon>Bacteria</taxon>
        <taxon>Pseudomonadati</taxon>
        <taxon>Verrucomicrobiota</taxon>
        <taxon>Spartobacteria</taxon>
        <taxon>Chthoniobacterales</taxon>
        <taxon>Chthoniobacteraceae</taxon>
        <taxon>Chthoniobacter</taxon>
    </lineage>
</organism>
<dbReference type="InterPro" id="IPR001182">
    <property type="entry name" value="FtsW/RodA"/>
</dbReference>
<feature type="transmembrane region" description="Helical" evidence="16">
    <location>
        <begin position="338"/>
        <end position="357"/>
    </location>
</feature>
<evidence type="ECO:0000313" key="18">
    <source>
        <dbReference type="Proteomes" id="UP000005824"/>
    </source>
</evidence>
<feature type="transmembrane region" description="Helical" evidence="16">
    <location>
        <begin position="105"/>
        <end position="128"/>
    </location>
</feature>
<feature type="transmembrane region" description="Helical" evidence="16">
    <location>
        <begin position="73"/>
        <end position="93"/>
    </location>
</feature>
<dbReference type="GO" id="GO:0032153">
    <property type="term" value="C:cell division site"/>
    <property type="evidence" value="ECO:0007669"/>
    <property type="project" value="TreeGrafter"/>
</dbReference>
<comment type="catalytic activity">
    <reaction evidence="15">
        <text>[GlcNAc-(1-&gt;4)-Mur2Ac(oyl-L-Ala-gamma-D-Glu-L-Lys-D-Ala-D-Ala)](n)-di-trans,octa-cis-undecaprenyl diphosphate + beta-D-GlcNAc-(1-&gt;4)-Mur2Ac(oyl-L-Ala-gamma-D-Glu-L-Lys-D-Ala-D-Ala)-di-trans,octa-cis-undecaprenyl diphosphate = [GlcNAc-(1-&gt;4)-Mur2Ac(oyl-L-Ala-gamma-D-Glu-L-Lys-D-Ala-D-Ala)](n+1)-di-trans,octa-cis-undecaprenyl diphosphate + di-trans,octa-cis-undecaprenyl diphosphate + H(+)</text>
        <dbReference type="Rhea" id="RHEA:23708"/>
        <dbReference type="Rhea" id="RHEA-COMP:9602"/>
        <dbReference type="Rhea" id="RHEA-COMP:9603"/>
        <dbReference type="ChEBI" id="CHEBI:15378"/>
        <dbReference type="ChEBI" id="CHEBI:58405"/>
        <dbReference type="ChEBI" id="CHEBI:60033"/>
        <dbReference type="ChEBI" id="CHEBI:78435"/>
        <dbReference type="EC" id="2.4.99.28"/>
    </reaction>
</comment>
<evidence type="ECO:0000256" key="16">
    <source>
        <dbReference type="SAM" id="Phobius"/>
    </source>
</evidence>
<dbReference type="EMBL" id="ABVL01000007">
    <property type="protein sequence ID" value="EDY19758.1"/>
    <property type="molecule type" value="Genomic_DNA"/>
</dbReference>
<comment type="similarity">
    <text evidence="11">Belongs to the SEDS family. FtsW subfamily.</text>
</comment>
<dbReference type="Proteomes" id="UP000005824">
    <property type="component" value="Unassembled WGS sequence"/>
</dbReference>
<evidence type="ECO:0000256" key="1">
    <source>
        <dbReference type="ARBA" id="ARBA00004141"/>
    </source>
</evidence>
<evidence type="ECO:0000256" key="3">
    <source>
        <dbReference type="ARBA" id="ARBA00022679"/>
    </source>
</evidence>
<evidence type="ECO:0000256" key="10">
    <source>
        <dbReference type="ARBA" id="ARBA00033270"/>
    </source>
</evidence>
<comment type="caution">
    <text evidence="17">The sequence shown here is derived from an EMBL/GenBank/DDBJ whole genome shotgun (WGS) entry which is preliminary data.</text>
</comment>
<evidence type="ECO:0000256" key="13">
    <source>
        <dbReference type="ARBA" id="ARBA00041418"/>
    </source>
</evidence>
<keyword evidence="5" id="KW-0133">Cell shape</keyword>
<dbReference type="RefSeq" id="WP_006980259.1">
    <property type="nucleotide sequence ID" value="NZ_ABVL01000007.1"/>
</dbReference>
<feature type="transmembrane region" description="Helical" evidence="16">
    <location>
        <begin position="171"/>
        <end position="201"/>
    </location>
</feature>
<keyword evidence="3" id="KW-0808">Transferase</keyword>
<dbReference type="STRING" id="497964.CfE428DRAFT_2934"/>
<dbReference type="GO" id="GO:0051301">
    <property type="term" value="P:cell division"/>
    <property type="evidence" value="ECO:0007669"/>
    <property type="project" value="InterPro"/>
</dbReference>
<keyword evidence="18" id="KW-1185">Reference proteome</keyword>
<keyword evidence="7 16" id="KW-1133">Transmembrane helix</keyword>